<dbReference type="AlphaFoldDB" id="A0A2I0MI35"/>
<accession>A0A2I0MI35</accession>
<organism evidence="1 2">
    <name type="scientific">Columba livia</name>
    <name type="common">Rock dove</name>
    <dbReference type="NCBI Taxonomy" id="8932"/>
    <lineage>
        <taxon>Eukaryota</taxon>
        <taxon>Metazoa</taxon>
        <taxon>Chordata</taxon>
        <taxon>Craniata</taxon>
        <taxon>Vertebrata</taxon>
        <taxon>Euteleostomi</taxon>
        <taxon>Archelosauria</taxon>
        <taxon>Archosauria</taxon>
        <taxon>Dinosauria</taxon>
        <taxon>Saurischia</taxon>
        <taxon>Theropoda</taxon>
        <taxon>Coelurosauria</taxon>
        <taxon>Aves</taxon>
        <taxon>Neognathae</taxon>
        <taxon>Neoaves</taxon>
        <taxon>Columbimorphae</taxon>
        <taxon>Columbiformes</taxon>
        <taxon>Columbidae</taxon>
        <taxon>Columba</taxon>
    </lineage>
</organism>
<dbReference type="Proteomes" id="UP000053872">
    <property type="component" value="Unassembled WGS sequence"/>
</dbReference>
<name>A0A2I0MI35_COLLI</name>
<proteinExistence type="predicted"/>
<reference evidence="1 2" key="1">
    <citation type="journal article" date="2013" name="Science">
        <title>Genomic diversity and evolution of the head crest in the rock pigeon.</title>
        <authorList>
            <person name="Shapiro M.D."/>
            <person name="Kronenberg Z."/>
            <person name="Li C."/>
            <person name="Domyan E.T."/>
            <person name="Pan H."/>
            <person name="Campbell M."/>
            <person name="Tan H."/>
            <person name="Huff C.D."/>
            <person name="Hu H."/>
            <person name="Vickrey A.I."/>
            <person name="Nielsen S.C."/>
            <person name="Stringham S.A."/>
            <person name="Hu H."/>
            <person name="Willerslev E."/>
            <person name="Gilbert M.T."/>
            <person name="Yandell M."/>
            <person name="Zhang G."/>
            <person name="Wang J."/>
        </authorList>
    </citation>
    <scope>NUCLEOTIDE SEQUENCE [LARGE SCALE GENOMIC DNA]</scope>
    <source>
        <tissue evidence="1">Blood</tissue>
    </source>
</reference>
<evidence type="ECO:0000313" key="2">
    <source>
        <dbReference type="Proteomes" id="UP000053872"/>
    </source>
</evidence>
<comment type="caution">
    <text evidence="1">The sequence shown here is derived from an EMBL/GenBank/DDBJ whole genome shotgun (WGS) entry which is preliminary data.</text>
</comment>
<evidence type="ECO:0000313" key="1">
    <source>
        <dbReference type="EMBL" id="PKK29339.1"/>
    </source>
</evidence>
<protein>
    <submittedName>
        <fullName evidence="1">Oral cancer overexpressed 1, transcript variant X6</fullName>
    </submittedName>
</protein>
<keyword evidence="2" id="KW-1185">Reference proteome</keyword>
<dbReference type="EMBL" id="AKCR02000011">
    <property type="protein sequence ID" value="PKK29339.1"/>
    <property type="molecule type" value="Genomic_DNA"/>
</dbReference>
<gene>
    <name evidence="1" type="primary">ORAOV1</name>
    <name evidence="1" type="ORF">A306_00004761</name>
</gene>
<sequence>MEQRMDWTSYSDFCRMPTNSSHLLSNGQGMRLIRGGVHLGGESETKEETLRYSRGRGLCFTQRIKCTCPRGHLSECQCFQRTLDCAPQHPGSATRLQVHPGSFWQREKHNATQRQQSKVQMLLKPHVIFTSQQKKS</sequence>